<protein>
    <submittedName>
        <fullName evidence="2">Uncharacterized protein</fullName>
    </submittedName>
</protein>
<dbReference type="EMBL" id="MNCJ02000324">
    <property type="protein sequence ID" value="KAF5792151.1"/>
    <property type="molecule type" value="Genomic_DNA"/>
</dbReference>
<dbReference type="Gramene" id="mRNA:HanXRQr2_Chr09g0402811">
    <property type="protein sequence ID" value="mRNA:HanXRQr2_Chr09g0402811"/>
    <property type="gene ID" value="HanXRQr2_Chr09g0402811"/>
</dbReference>
<dbReference type="EMBL" id="MNCJ02000324">
    <property type="protein sequence ID" value="KAF5792153.1"/>
    <property type="molecule type" value="Genomic_DNA"/>
</dbReference>
<gene>
    <name evidence="1" type="ORF">HanXRQr2_Chr09g0402801</name>
    <name evidence="2" type="ORF">HanXRQr2_Chr09g0402811</name>
    <name evidence="3" type="ORF">HanXRQr2_Chr09g0402821</name>
</gene>
<reference evidence="2" key="2">
    <citation type="submission" date="2020-06" db="EMBL/GenBank/DDBJ databases">
        <title>Helianthus annuus Genome sequencing and assembly Release 2.</title>
        <authorList>
            <person name="Gouzy J."/>
            <person name="Langlade N."/>
            <person name="Munos S."/>
        </authorList>
    </citation>
    <scope>NUCLEOTIDE SEQUENCE</scope>
    <source>
        <tissue evidence="2">Leaves</tissue>
    </source>
</reference>
<evidence type="ECO:0000313" key="3">
    <source>
        <dbReference type="EMBL" id="KAF5792153.1"/>
    </source>
</evidence>
<evidence type="ECO:0000313" key="1">
    <source>
        <dbReference type="EMBL" id="KAF5792151.1"/>
    </source>
</evidence>
<comment type="caution">
    <text evidence="2">The sequence shown here is derived from an EMBL/GenBank/DDBJ whole genome shotgun (WGS) entry which is preliminary data.</text>
</comment>
<sequence>MVIDGLEVAKVIPIDHPRIRLSSCTVCKVVVALCVAHLQMLQPLSWMHRQEPCKEHYILEDYTGDFHIQTHIVAEMVCLAHRRDGVLVRSKLFPELVSKSQVDQLRS</sequence>
<evidence type="ECO:0000313" key="2">
    <source>
        <dbReference type="EMBL" id="KAF5792152.1"/>
    </source>
</evidence>
<dbReference type="Gramene" id="mRNA:HanXRQr2_Chr09g0402821">
    <property type="protein sequence ID" value="mRNA:HanXRQr2_Chr09g0402821"/>
    <property type="gene ID" value="HanXRQr2_Chr09g0402821"/>
</dbReference>
<organism evidence="2 4">
    <name type="scientific">Helianthus annuus</name>
    <name type="common">Common sunflower</name>
    <dbReference type="NCBI Taxonomy" id="4232"/>
    <lineage>
        <taxon>Eukaryota</taxon>
        <taxon>Viridiplantae</taxon>
        <taxon>Streptophyta</taxon>
        <taxon>Embryophyta</taxon>
        <taxon>Tracheophyta</taxon>
        <taxon>Spermatophyta</taxon>
        <taxon>Magnoliopsida</taxon>
        <taxon>eudicotyledons</taxon>
        <taxon>Gunneridae</taxon>
        <taxon>Pentapetalae</taxon>
        <taxon>asterids</taxon>
        <taxon>campanulids</taxon>
        <taxon>Asterales</taxon>
        <taxon>Asteraceae</taxon>
        <taxon>Asteroideae</taxon>
        <taxon>Heliantheae alliance</taxon>
        <taxon>Heliantheae</taxon>
        <taxon>Helianthus</taxon>
    </lineage>
</organism>
<keyword evidence="4" id="KW-1185">Reference proteome</keyword>
<dbReference type="Proteomes" id="UP000215914">
    <property type="component" value="Unassembled WGS sequence"/>
</dbReference>
<dbReference type="EMBL" id="MNCJ02000324">
    <property type="protein sequence ID" value="KAF5792152.1"/>
    <property type="molecule type" value="Genomic_DNA"/>
</dbReference>
<accession>A0A9K3I8N6</accession>
<name>A0A9K3I8N6_HELAN</name>
<evidence type="ECO:0000313" key="4">
    <source>
        <dbReference type="Proteomes" id="UP000215914"/>
    </source>
</evidence>
<dbReference type="Gramene" id="mRNA:HanXRQr2_Chr09g0402801">
    <property type="protein sequence ID" value="mRNA:HanXRQr2_Chr09g0402801"/>
    <property type="gene ID" value="HanXRQr2_Chr09g0402801"/>
</dbReference>
<dbReference type="AlphaFoldDB" id="A0A9K3I8N6"/>
<proteinExistence type="predicted"/>
<reference evidence="2" key="1">
    <citation type="journal article" date="2017" name="Nature">
        <title>The sunflower genome provides insights into oil metabolism, flowering and Asterid evolution.</title>
        <authorList>
            <person name="Badouin H."/>
            <person name="Gouzy J."/>
            <person name="Grassa C.J."/>
            <person name="Murat F."/>
            <person name="Staton S.E."/>
            <person name="Cottret L."/>
            <person name="Lelandais-Briere C."/>
            <person name="Owens G.L."/>
            <person name="Carrere S."/>
            <person name="Mayjonade B."/>
            <person name="Legrand L."/>
            <person name="Gill N."/>
            <person name="Kane N.C."/>
            <person name="Bowers J.E."/>
            <person name="Hubner S."/>
            <person name="Bellec A."/>
            <person name="Berard A."/>
            <person name="Berges H."/>
            <person name="Blanchet N."/>
            <person name="Boniface M.C."/>
            <person name="Brunel D."/>
            <person name="Catrice O."/>
            <person name="Chaidir N."/>
            <person name="Claudel C."/>
            <person name="Donnadieu C."/>
            <person name="Faraut T."/>
            <person name="Fievet G."/>
            <person name="Helmstetter N."/>
            <person name="King M."/>
            <person name="Knapp S.J."/>
            <person name="Lai Z."/>
            <person name="Le Paslier M.C."/>
            <person name="Lippi Y."/>
            <person name="Lorenzon L."/>
            <person name="Mandel J.R."/>
            <person name="Marage G."/>
            <person name="Marchand G."/>
            <person name="Marquand E."/>
            <person name="Bret-Mestries E."/>
            <person name="Morien E."/>
            <person name="Nambeesan S."/>
            <person name="Nguyen T."/>
            <person name="Pegot-Espagnet P."/>
            <person name="Pouilly N."/>
            <person name="Raftis F."/>
            <person name="Sallet E."/>
            <person name="Schiex T."/>
            <person name="Thomas J."/>
            <person name="Vandecasteele C."/>
            <person name="Vares D."/>
            <person name="Vear F."/>
            <person name="Vautrin S."/>
            <person name="Crespi M."/>
            <person name="Mangin B."/>
            <person name="Burke J.M."/>
            <person name="Salse J."/>
            <person name="Munos S."/>
            <person name="Vincourt P."/>
            <person name="Rieseberg L.H."/>
            <person name="Langlade N.B."/>
        </authorList>
    </citation>
    <scope>NUCLEOTIDE SEQUENCE</scope>
    <source>
        <tissue evidence="2">Leaves</tissue>
    </source>
</reference>